<dbReference type="InterPro" id="IPR019835">
    <property type="entry name" value="SWIB_domain"/>
</dbReference>
<reference evidence="4 5" key="1">
    <citation type="submission" date="2017-01" db="EMBL/GenBank/DDBJ databases">
        <authorList>
            <person name="Mah S.A."/>
            <person name="Swanson W.J."/>
            <person name="Moy G.W."/>
            <person name="Vacquier V.D."/>
        </authorList>
    </citation>
    <scope>NUCLEOTIDE SEQUENCE [LARGE SCALE GENOMIC DNA]</scope>
    <source>
        <strain evidence="4 5">GSMNP</strain>
    </source>
</reference>
<dbReference type="EMBL" id="LSSN01002623">
    <property type="protein sequence ID" value="OMJ15590.1"/>
    <property type="molecule type" value="Genomic_DNA"/>
</dbReference>
<dbReference type="InterPro" id="IPR036885">
    <property type="entry name" value="SWIB_MDM2_dom_sf"/>
</dbReference>
<dbReference type="OrthoDB" id="10251073at2759"/>
<feature type="region of interest" description="Disordered" evidence="1">
    <location>
        <begin position="111"/>
        <end position="155"/>
    </location>
</feature>
<dbReference type="PROSITE" id="PS51998">
    <property type="entry name" value="DEK_C"/>
    <property type="match status" value="1"/>
</dbReference>
<dbReference type="InterPro" id="IPR014876">
    <property type="entry name" value="DEK_C"/>
</dbReference>
<dbReference type="InterPro" id="IPR003121">
    <property type="entry name" value="SWIB_MDM2_domain"/>
</dbReference>
<comment type="caution">
    <text evidence="4">The sequence shown here is derived from an EMBL/GenBank/DDBJ whole genome shotgun (WGS) entry which is preliminary data.</text>
</comment>
<dbReference type="SUPFAM" id="SSF47592">
    <property type="entry name" value="SWIB/MDM2 domain"/>
    <property type="match status" value="1"/>
</dbReference>
<dbReference type="Gene3D" id="1.10.10.60">
    <property type="entry name" value="Homeodomain-like"/>
    <property type="match status" value="1"/>
</dbReference>
<dbReference type="Proteomes" id="UP000187283">
    <property type="component" value="Unassembled WGS sequence"/>
</dbReference>
<dbReference type="CDD" id="cd10567">
    <property type="entry name" value="SWIB-MDM2_like"/>
    <property type="match status" value="1"/>
</dbReference>
<feature type="compositionally biased region" description="Low complexity" evidence="1">
    <location>
        <begin position="137"/>
        <end position="147"/>
    </location>
</feature>
<evidence type="ECO:0000313" key="5">
    <source>
        <dbReference type="Proteomes" id="UP000187283"/>
    </source>
</evidence>
<accession>A0A1R1XLS5</accession>
<evidence type="ECO:0000256" key="1">
    <source>
        <dbReference type="SAM" id="MobiDB-lite"/>
    </source>
</evidence>
<protein>
    <submittedName>
        <fullName evidence="4">Upstream activation factor subunit spp27</fullName>
    </submittedName>
</protein>
<organism evidence="4 5">
    <name type="scientific">Smittium culicis</name>
    <dbReference type="NCBI Taxonomy" id="133412"/>
    <lineage>
        <taxon>Eukaryota</taxon>
        <taxon>Fungi</taxon>
        <taxon>Fungi incertae sedis</taxon>
        <taxon>Zoopagomycota</taxon>
        <taxon>Kickxellomycotina</taxon>
        <taxon>Harpellomycetes</taxon>
        <taxon>Harpellales</taxon>
        <taxon>Legeriomycetaceae</taxon>
        <taxon>Smittium</taxon>
    </lineage>
</organism>
<feature type="domain" description="DM2" evidence="2">
    <location>
        <begin position="191"/>
        <end position="268"/>
    </location>
</feature>
<proteinExistence type="predicted"/>
<dbReference type="SUPFAM" id="SSF109715">
    <property type="entry name" value="DEK C-terminal domain"/>
    <property type="match status" value="1"/>
</dbReference>
<keyword evidence="5" id="KW-1185">Reference proteome</keyword>
<dbReference type="Pfam" id="PF02201">
    <property type="entry name" value="SWIB"/>
    <property type="match status" value="1"/>
</dbReference>
<dbReference type="SMART" id="SM00151">
    <property type="entry name" value="SWIB"/>
    <property type="match status" value="1"/>
</dbReference>
<evidence type="ECO:0000313" key="4">
    <source>
        <dbReference type="EMBL" id="OMJ15590.1"/>
    </source>
</evidence>
<feature type="domain" description="DEK-C" evidence="3">
    <location>
        <begin position="1"/>
        <end position="56"/>
    </location>
</feature>
<name>A0A1R1XLS5_9FUNG</name>
<dbReference type="Pfam" id="PF08766">
    <property type="entry name" value="DEK_C"/>
    <property type="match status" value="1"/>
</dbReference>
<feature type="region of interest" description="Disordered" evidence="1">
    <location>
        <begin position="168"/>
        <end position="188"/>
    </location>
</feature>
<dbReference type="STRING" id="133412.A0A1R1XLS5"/>
<sequence>MVDFNLLSTKVRDILARSDLSTVTAKKVRKQLERELNVSLSKEKTQVDEIILNQYQYINNEANKNSQYDNVNYQQQPIQPHNYAPQQQQQQQLVFDYNYQQQVPMHQNPNQQQFYQNSDNIPPKAAEPKKRGRPAKDPNAAPAYNNASNTTKPPTKAALAKLEKAALAQAKKKQKRVKKPYDPLKPKRITGLSKPLKVSPQLSEFFNRTYMARTEVVKHIWKYIKLHNLQDPIDKRYILSDDKIKGLFGIDRLYMYAMNKELNNHFIKLNPEELEAAQAEVDKHLAIANAENIANHASADSIPDIDLPETSPTMSP</sequence>
<gene>
    <name evidence="4" type="ORF">AYI70_g7171</name>
</gene>
<dbReference type="PANTHER" id="PTHR13844">
    <property type="entry name" value="SWI/SNF-RELATED MATRIX-ASSOCIATED ACTIN-DEPENDENT REGULATOR OF CHROMATIN SUBFAMILY D"/>
    <property type="match status" value="1"/>
</dbReference>
<evidence type="ECO:0000259" key="3">
    <source>
        <dbReference type="PROSITE" id="PS51998"/>
    </source>
</evidence>
<dbReference type="AlphaFoldDB" id="A0A1R1XLS5"/>
<dbReference type="Gene3D" id="1.10.245.10">
    <property type="entry name" value="SWIB/MDM2 domain"/>
    <property type="match status" value="1"/>
</dbReference>
<dbReference type="PROSITE" id="PS51925">
    <property type="entry name" value="SWIB_MDM2"/>
    <property type="match status" value="1"/>
</dbReference>
<feature type="compositionally biased region" description="Polar residues" evidence="1">
    <location>
        <begin position="111"/>
        <end position="120"/>
    </location>
</feature>
<evidence type="ECO:0000259" key="2">
    <source>
        <dbReference type="PROSITE" id="PS51925"/>
    </source>
</evidence>